<dbReference type="InterPro" id="IPR017853">
    <property type="entry name" value="GH"/>
</dbReference>
<feature type="signal peptide" evidence="1">
    <location>
        <begin position="1"/>
        <end position="15"/>
    </location>
</feature>
<keyword evidence="1" id="KW-0732">Signal</keyword>
<dbReference type="Gene3D" id="3.20.20.80">
    <property type="entry name" value="Glycosidases"/>
    <property type="match status" value="1"/>
</dbReference>
<dbReference type="OrthoDB" id="3445803at2759"/>
<reference evidence="2" key="1">
    <citation type="submission" date="2021-02" db="EMBL/GenBank/DDBJ databases">
        <title>Genome sequence Cadophora malorum strain M34.</title>
        <authorList>
            <person name="Stefanovic E."/>
            <person name="Vu D."/>
            <person name="Scully C."/>
            <person name="Dijksterhuis J."/>
            <person name="Roader J."/>
            <person name="Houbraken J."/>
        </authorList>
    </citation>
    <scope>NUCLEOTIDE SEQUENCE</scope>
    <source>
        <strain evidence="2">M34</strain>
    </source>
</reference>
<accession>A0A8H7WJI7</accession>
<evidence type="ECO:0000313" key="3">
    <source>
        <dbReference type="Proteomes" id="UP000664132"/>
    </source>
</evidence>
<feature type="chain" id="PRO_5034679279" description="Glycoside hydrolase family 39 protein" evidence="1">
    <location>
        <begin position="16"/>
        <end position="461"/>
    </location>
</feature>
<evidence type="ECO:0008006" key="4">
    <source>
        <dbReference type="Google" id="ProtNLM"/>
    </source>
</evidence>
<keyword evidence="3" id="KW-1185">Reference proteome</keyword>
<gene>
    <name evidence="2" type="ORF">IFR04_000659</name>
</gene>
<comment type="caution">
    <text evidence="2">The sequence shown here is derived from an EMBL/GenBank/DDBJ whole genome shotgun (WGS) entry which is preliminary data.</text>
</comment>
<dbReference type="Proteomes" id="UP000664132">
    <property type="component" value="Unassembled WGS sequence"/>
</dbReference>
<sequence length="461" mass="51726">MKFLLTSILAYSVAASPLDLENRQTGRTAVVDLAGRQGSPQQLASGIIYGTPDTLNQIPDNFYTGPKLKYFRAGGAQLFNVGQRGWHWGEYGPRFQSTLSNYQTARKYGGEFQLLVHDIWGTDTTNSSTAWPGDNGNWASYDAFLNRLIADIKANNMLPGLKIDIWNEADNIIFWKRPLSQYLETWKRTYQRFRADGITRAIPLIGPSHAAEPTDNNPWWTEFMQYIVAQNVIPDQYTWHILAAATNPVSDLQVNVVTMNSFFARYGAPRRSYCINEYINAGEDRVNSANVWHMARLERYNATGLRANWLSQGELHDFLAELVYRPNAQSPYQPNGQWQMYNYYAQSMTGTKLATTGSGDRAFDVFATLGSDRKVRILTGVRAQTGTWEIEVRNLGALGLPAAGSITIQTLGFDDPGLRSVVTGPSNRGLYTHTYSGGVLRFPVYQTQADAKTAWAFEFNV</sequence>
<dbReference type="AlphaFoldDB" id="A0A8H7WJI7"/>
<evidence type="ECO:0000256" key="1">
    <source>
        <dbReference type="SAM" id="SignalP"/>
    </source>
</evidence>
<dbReference type="EMBL" id="JAFJYH010000004">
    <property type="protein sequence ID" value="KAG4426193.1"/>
    <property type="molecule type" value="Genomic_DNA"/>
</dbReference>
<name>A0A8H7WJI7_9HELO</name>
<dbReference type="SUPFAM" id="SSF51445">
    <property type="entry name" value="(Trans)glycosidases"/>
    <property type="match status" value="1"/>
</dbReference>
<organism evidence="2 3">
    <name type="scientific">Cadophora malorum</name>
    <dbReference type="NCBI Taxonomy" id="108018"/>
    <lineage>
        <taxon>Eukaryota</taxon>
        <taxon>Fungi</taxon>
        <taxon>Dikarya</taxon>
        <taxon>Ascomycota</taxon>
        <taxon>Pezizomycotina</taxon>
        <taxon>Leotiomycetes</taxon>
        <taxon>Helotiales</taxon>
        <taxon>Ploettnerulaceae</taxon>
        <taxon>Cadophora</taxon>
    </lineage>
</organism>
<evidence type="ECO:0000313" key="2">
    <source>
        <dbReference type="EMBL" id="KAG4426193.1"/>
    </source>
</evidence>
<protein>
    <recommendedName>
        <fullName evidence="4">Glycoside hydrolase family 39 protein</fullName>
    </recommendedName>
</protein>
<proteinExistence type="predicted"/>